<sequence length="385" mass="42806">MAKVTEVIDAVAKDAVEAAQDAASAETESVSLVSEGETFSTLRHASAAGKRVGGKDAAGKLPVTATELNMESDKITRTSQIDTNPPVSTTPMASSGRVLRPRVQVKRDVNFVADNERSSSGKSDGCDVVDEDEYESPDRNGANSDEEVLSDGNTVQLNTAFTEVLQIGNDAQDKKAKMARENTLHAMQWTPAVSTFESDSSAYDALESFFFFMLKPLWVLIDVETNRYSLEQVERRAMAMQAKQTASRRETLVQTHRRLKAKPRYQTHGILHVIGLLVAQMLCSQKRRFSAHWSMAEDGVLPAGNFGRFMSRNRCQDILRDFHVVDNEAPSSRDKLWKLRPVATKLQQQFLAGWSLPAVFSFDGSVLLSTSLRNTTRMFKYKPHH</sequence>
<dbReference type="HOGENOM" id="CLU_718612_0_0_1"/>
<feature type="region of interest" description="Disordered" evidence="1">
    <location>
        <begin position="112"/>
        <end position="149"/>
    </location>
</feature>
<protein>
    <recommendedName>
        <fullName evidence="2">PiggyBac transposable element-derived protein domain-containing protein</fullName>
    </recommendedName>
</protein>
<dbReference type="InterPro" id="IPR029526">
    <property type="entry name" value="PGBD"/>
</dbReference>
<dbReference type="PANTHER" id="PTHR46599">
    <property type="entry name" value="PIGGYBAC TRANSPOSABLE ELEMENT-DERIVED PROTEIN 4"/>
    <property type="match status" value="1"/>
</dbReference>
<dbReference type="PANTHER" id="PTHR46599:SF3">
    <property type="entry name" value="PIGGYBAC TRANSPOSABLE ELEMENT-DERIVED PROTEIN 4"/>
    <property type="match status" value="1"/>
</dbReference>
<name>H3GW33_PHYRM</name>
<reference evidence="4" key="1">
    <citation type="journal article" date="2006" name="Science">
        <title>Phytophthora genome sequences uncover evolutionary origins and mechanisms of pathogenesis.</title>
        <authorList>
            <person name="Tyler B.M."/>
            <person name="Tripathy S."/>
            <person name="Zhang X."/>
            <person name="Dehal P."/>
            <person name="Jiang R.H."/>
            <person name="Aerts A."/>
            <person name="Arredondo F.D."/>
            <person name="Baxter L."/>
            <person name="Bensasson D."/>
            <person name="Beynon J.L."/>
            <person name="Chapman J."/>
            <person name="Damasceno C.M."/>
            <person name="Dorrance A.E."/>
            <person name="Dou D."/>
            <person name="Dickerman A.W."/>
            <person name="Dubchak I.L."/>
            <person name="Garbelotto M."/>
            <person name="Gijzen M."/>
            <person name="Gordon S.G."/>
            <person name="Govers F."/>
            <person name="Grunwald N.J."/>
            <person name="Huang W."/>
            <person name="Ivors K.L."/>
            <person name="Jones R.W."/>
            <person name="Kamoun S."/>
            <person name="Krampis K."/>
            <person name="Lamour K.H."/>
            <person name="Lee M.K."/>
            <person name="McDonald W.H."/>
            <person name="Medina M."/>
            <person name="Meijer H.J."/>
            <person name="Nordberg E.K."/>
            <person name="Maclean D.J."/>
            <person name="Ospina-Giraldo M.D."/>
            <person name="Morris P.F."/>
            <person name="Phuntumart V."/>
            <person name="Putnam N.H."/>
            <person name="Rash S."/>
            <person name="Rose J.K."/>
            <person name="Sakihama Y."/>
            <person name="Salamov A.A."/>
            <person name="Savidor A."/>
            <person name="Scheuring C.F."/>
            <person name="Smith B.M."/>
            <person name="Sobral B.W."/>
            <person name="Terry A."/>
            <person name="Torto-Alalibo T.A."/>
            <person name="Win J."/>
            <person name="Xu Z."/>
            <person name="Zhang H."/>
            <person name="Grigoriev I.V."/>
            <person name="Rokhsar D.S."/>
            <person name="Boore J.L."/>
        </authorList>
    </citation>
    <scope>NUCLEOTIDE SEQUENCE [LARGE SCALE GENOMIC DNA]</scope>
    <source>
        <strain evidence="4">Pr102</strain>
    </source>
</reference>
<keyword evidence="4" id="KW-1185">Reference proteome</keyword>
<evidence type="ECO:0000256" key="1">
    <source>
        <dbReference type="SAM" id="MobiDB-lite"/>
    </source>
</evidence>
<feature type="compositionally biased region" description="Polar residues" evidence="1">
    <location>
        <begin position="77"/>
        <end position="93"/>
    </location>
</feature>
<dbReference type="EMBL" id="DS566059">
    <property type="status" value="NOT_ANNOTATED_CDS"/>
    <property type="molecule type" value="Genomic_DNA"/>
</dbReference>
<dbReference type="PROSITE" id="PS50007">
    <property type="entry name" value="PIPLC_X_DOMAIN"/>
    <property type="match status" value="1"/>
</dbReference>
<dbReference type="Pfam" id="PF13843">
    <property type="entry name" value="DDE_Tnp_1_7"/>
    <property type="match status" value="1"/>
</dbReference>
<dbReference type="Proteomes" id="UP000005238">
    <property type="component" value="Unassembled WGS sequence"/>
</dbReference>
<dbReference type="VEuPathDB" id="FungiDB:KRP23_3913"/>
<reference evidence="3" key="2">
    <citation type="submission" date="2015-06" db="UniProtKB">
        <authorList>
            <consortium name="EnsemblProtists"/>
        </authorList>
    </citation>
    <scope>IDENTIFICATION</scope>
    <source>
        <strain evidence="3">Pr102</strain>
    </source>
</reference>
<dbReference type="STRING" id="164328.H3GW33"/>
<evidence type="ECO:0000259" key="2">
    <source>
        <dbReference type="Pfam" id="PF13843"/>
    </source>
</evidence>
<dbReference type="EnsemblProtists" id="Phyra81637">
    <property type="protein sequence ID" value="Phyra81637"/>
    <property type="gene ID" value="Phyra81637"/>
</dbReference>
<accession>H3GW33</accession>
<feature type="domain" description="PiggyBac transposable element-derived protein" evidence="2">
    <location>
        <begin position="245"/>
        <end position="371"/>
    </location>
</feature>
<dbReference type="InParanoid" id="H3GW33"/>
<organism evidence="3 4">
    <name type="scientific">Phytophthora ramorum</name>
    <name type="common">Sudden oak death agent</name>
    <dbReference type="NCBI Taxonomy" id="164328"/>
    <lineage>
        <taxon>Eukaryota</taxon>
        <taxon>Sar</taxon>
        <taxon>Stramenopiles</taxon>
        <taxon>Oomycota</taxon>
        <taxon>Peronosporomycetes</taxon>
        <taxon>Peronosporales</taxon>
        <taxon>Peronosporaceae</taxon>
        <taxon>Phytophthora</taxon>
    </lineage>
</organism>
<evidence type="ECO:0000313" key="3">
    <source>
        <dbReference type="EnsemblProtists" id="Phyra81637"/>
    </source>
</evidence>
<evidence type="ECO:0000313" key="4">
    <source>
        <dbReference type="Proteomes" id="UP000005238"/>
    </source>
</evidence>
<dbReference type="VEuPathDB" id="FungiDB:KRP22_2845"/>
<dbReference type="AlphaFoldDB" id="H3GW33"/>
<feature type="region of interest" description="Disordered" evidence="1">
    <location>
        <begin position="76"/>
        <end position="97"/>
    </location>
</feature>
<proteinExistence type="predicted"/>